<evidence type="ECO:0000256" key="3">
    <source>
        <dbReference type="SAM" id="MobiDB-lite"/>
    </source>
</evidence>
<dbReference type="CDD" id="cd10944">
    <property type="entry name" value="CE4_SmPgdA_like"/>
    <property type="match status" value="1"/>
</dbReference>
<keyword evidence="1" id="KW-0479">Metal-binding</keyword>
<dbReference type="RefSeq" id="WP_002371950.1">
    <property type="nucleotide sequence ID" value="NZ_GL454451.1"/>
</dbReference>
<dbReference type="AlphaFoldDB" id="A0A125W640"/>
<sequence length="301" mass="34427">MRHKKRKFKINGYVLFSALILIVLVFIQTFLLTQPKITSKNDDTTQTSTKNSTAKKDSPTKLEKESTHMTISSKKYAYSADKIRKYITGEEPYKGEKLVFLTFDDGVNNQITPQVLDTLKKYNVHATFFLVGNTLTSENQKIVKREVAEGHSIGFHSSTHDYATLYPNGIVNTEEIQAEIADMENSLKKILGETFQTTLWRYPGGHMSWGGTEKSDELFKQLGIHWIDWNAMVGDAEPLDRQPTTVAEMLAFHQHSLEVYPDYNIRVVLMHDSVDKELTKQALPQLIEFYQANGYQFGVLY</sequence>
<dbReference type="Pfam" id="PF01522">
    <property type="entry name" value="Polysacc_deac_1"/>
    <property type="match status" value="1"/>
</dbReference>
<dbReference type="GO" id="GO:0016810">
    <property type="term" value="F:hydrolase activity, acting on carbon-nitrogen (but not peptide) bonds"/>
    <property type="evidence" value="ECO:0007669"/>
    <property type="project" value="InterPro"/>
</dbReference>
<comment type="caution">
    <text evidence="6">The sequence shown here is derived from an EMBL/GenBank/DDBJ whole genome shotgun (WGS) entry which is preliminary data.</text>
</comment>
<name>A0A125W640_ENTFL</name>
<dbReference type="GO" id="GO:0016020">
    <property type="term" value="C:membrane"/>
    <property type="evidence" value="ECO:0007669"/>
    <property type="project" value="TreeGrafter"/>
</dbReference>
<keyword evidence="2" id="KW-0378">Hydrolase</keyword>
<dbReference type="Gene3D" id="3.20.20.370">
    <property type="entry name" value="Glycoside hydrolase/deacetylase"/>
    <property type="match status" value="1"/>
</dbReference>
<dbReference type="GO" id="GO:0046872">
    <property type="term" value="F:metal ion binding"/>
    <property type="evidence" value="ECO:0007669"/>
    <property type="project" value="UniProtKB-KW"/>
</dbReference>
<dbReference type="HOGENOM" id="CLU_021264_6_2_9"/>
<keyword evidence="4" id="KW-0812">Transmembrane</keyword>
<dbReference type="PANTHER" id="PTHR10587">
    <property type="entry name" value="GLYCOSYL TRANSFERASE-RELATED"/>
    <property type="match status" value="1"/>
</dbReference>
<feature type="compositionally biased region" description="Basic and acidic residues" evidence="3">
    <location>
        <begin position="54"/>
        <end position="65"/>
    </location>
</feature>
<evidence type="ECO:0000256" key="2">
    <source>
        <dbReference type="ARBA" id="ARBA00022801"/>
    </source>
</evidence>
<dbReference type="PANTHER" id="PTHR10587:SF133">
    <property type="entry name" value="CHITIN DEACETYLASE 1-RELATED"/>
    <property type="match status" value="1"/>
</dbReference>
<keyword evidence="4" id="KW-0472">Membrane</keyword>
<reference evidence="6 7" key="1">
    <citation type="submission" date="2010-07" db="EMBL/GenBank/DDBJ databases">
        <authorList>
            <person name="Sid Ahmed O."/>
        </authorList>
    </citation>
    <scope>NUCLEOTIDE SEQUENCE [LARGE SCALE GENOMIC DNA]</scope>
    <source>
        <strain evidence="6 7">TX4248</strain>
    </source>
</reference>
<evidence type="ECO:0000256" key="4">
    <source>
        <dbReference type="SAM" id="Phobius"/>
    </source>
</evidence>
<feature type="region of interest" description="Disordered" evidence="3">
    <location>
        <begin position="40"/>
        <end position="65"/>
    </location>
</feature>
<dbReference type="InterPro" id="IPR050248">
    <property type="entry name" value="Polysacc_deacetylase_ArnD"/>
</dbReference>
<accession>A0A125W640</accession>
<gene>
    <name evidence="6" type="ORF">HMPREF9498_01545</name>
</gene>
<feature type="compositionally biased region" description="Polar residues" evidence="3">
    <location>
        <begin position="40"/>
        <end position="52"/>
    </location>
</feature>
<evidence type="ECO:0000313" key="6">
    <source>
        <dbReference type="EMBL" id="EFM82819.1"/>
    </source>
</evidence>
<evidence type="ECO:0000256" key="1">
    <source>
        <dbReference type="ARBA" id="ARBA00022723"/>
    </source>
</evidence>
<evidence type="ECO:0000259" key="5">
    <source>
        <dbReference type="PROSITE" id="PS51677"/>
    </source>
</evidence>
<dbReference type="EMBL" id="AEBR01000050">
    <property type="protein sequence ID" value="EFM82819.1"/>
    <property type="molecule type" value="Genomic_DNA"/>
</dbReference>
<feature type="transmembrane region" description="Helical" evidence="4">
    <location>
        <begin position="12"/>
        <end position="32"/>
    </location>
</feature>
<organism evidence="6 7">
    <name type="scientific">Enterococcus faecalis TX4248</name>
    <dbReference type="NCBI Taxonomy" id="749495"/>
    <lineage>
        <taxon>Bacteria</taxon>
        <taxon>Bacillati</taxon>
        <taxon>Bacillota</taxon>
        <taxon>Bacilli</taxon>
        <taxon>Lactobacillales</taxon>
        <taxon>Enterococcaceae</taxon>
        <taxon>Enterococcus</taxon>
    </lineage>
</organism>
<dbReference type="PROSITE" id="PS51677">
    <property type="entry name" value="NODB"/>
    <property type="match status" value="1"/>
</dbReference>
<dbReference type="SUPFAM" id="SSF88713">
    <property type="entry name" value="Glycoside hydrolase/deacetylase"/>
    <property type="match status" value="1"/>
</dbReference>
<dbReference type="GO" id="GO:0005975">
    <property type="term" value="P:carbohydrate metabolic process"/>
    <property type="evidence" value="ECO:0007669"/>
    <property type="project" value="InterPro"/>
</dbReference>
<feature type="domain" description="NodB homology" evidence="5">
    <location>
        <begin position="97"/>
        <end position="298"/>
    </location>
</feature>
<protein>
    <submittedName>
        <fullName evidence="6">Polysaccharide deacetylase</fullName>
    </submittedName>
</protein>
<dbReference type="Proteomes" id="UP000004846">
    <property type="component" value="Unassembled WGS sequence"/>
</dbReference>
<evidence type="ECO:0000313" key="7">
    <source>
        <dbReference type="Proteomes" id="UP000004846"/>
    </source>
</evidence>
<keyword evidence="4" id="KW-1133">Transmembrane helix</keyword>
<dbReference type="InterPro" id="IPR002509">
    <property type="entry name" value="NODB_dom"/>
</dbReference>
<dbReference type="InterPro" id="IPR011330">
    <property type="entry name" value="Glyco_hydro/deAcase_b/a-brl"/>
</dbReference>
<proteinExistence type="predicted"/>